<dbReference type="InterPro" id="IPR057268">
    <property type="entry name" value="Ribosomal_L18"/>
</dbReference>
<protein>
    <recommendedName>
        <fullName evidence="6 7">Large ribosomal subunit protein uL18</fullName>
    </recommendedName>
</protein>
<evidence type="ECO:0000256" key="5">
    <source>
        <dbReference type="ARBA" id="ARBA00023274"/>
    </source>
</evidence>
<dbReference type="PANTHER" id="PTHR12899:SF3">
    <property type="entry name" value="LARGE RIBOSOMAL SUBUNIT PROTEIN UL18M"/>
    <property type="match status" value="1"/>
</dbReference>
<evidence type="ECO:0000313" key="10">
    <source>
        <dbReference type="Proteomes" id="UP000318053"/>
    </source>
</evidence>
<keyword evidence="10" id="KW-1185">Reference proteome</keyword>
<dbReference type="GO" id="GO:0022625">
    <property type="term" value="C:cytosolic large ribosomal subunit"/>
    <property type="evidence" value="ECO:0007669"/>
    <property type="project" value="TreeGrafter"/>
</dbReference>
<keyword evidence="3 7" id="KW-0694">RNA-binding</keyword>
<dbReference type="FunFam" id="3.30.420.100:FF:000001">
    <property type="entry name" value="50S ribosomal protein L18"/>
    <property type="match status" value="1"/>
</dbReference>
<evidence type="ECO:0000256" key="8">
    <source>
        <dbReference type="SAM" id="MobiDB-lite"/>
    </source>
</evidence>
<keyword evidence="5 7" id="KW-0687">Ribonucleoprotein</keyword>
<feature type="region of interest" description="Disordered" evidence="8">
    <location>
        <begin position="1"/>
        <end position="25"/>
    </location>
</feature>
<accession>A0A5C5YG36</accession>
<comment type="similarity">
    <text evidence="1 7">Belongs to the universal ribosomal protein uL18 family.</text>
</comment>
<dbReference type="PANTHER" id="PTHR12899">
    <property type="entry name" value="39S RIBOSOMAL PROTEIN L18, MITOCHONDRIAL"/>
    <property type="match status" value="1"/>
</dbReference>
<dbReference type="InterPro" id="IPR005484">
    <property type="entry name" value="Ribosomal_uL18_bac/plant/anim"/>
</dbReference>
<dbReference type="Gene3D" id="3.30.420.100">
    <property type="match status" value="1"/>
</dbReference>
<dbReference type="HAMAP" id="MF_01337_B">
    <property type="entry name" value="Ribosomal_uL18_B"/>
    <property type="match status" value="1"/>
</dbReference>
<sequence>MDKNKKIQSRRLRRRRHVRNKLRGDSNQPRLCIERSLKHFACQVVDDEQGKTLVSASTRDKSVRDQVKSGGNCDAAAIVGKLVAERAAEAGIKIAQLDRGHNKYHGRVRAFADAAREAGLQF</sequence>
<evidence type="ECO:0000256" key="3">
    <source>
        <dbReference type="ARBA" id="ARBA00022884"/>
    </source>
</evidence>
<reference evidence="9 10" key="1">
    <citation type="submission" date="2019-02" db="EMBL/GenBank/DDBJ databases">
        <title>Deep-cultivation of Planctomycetes and their phenomic and genomic characterization uncovers novel biology.</title>
        <authorList>
            <person name="Wiegand S."/>
            <person name="Jogler M."/>
            <person name="Boedeker C."/>
            <person name="Pinto D."/>
            <person name="Vollmers J."/>
            <person name="Rivas-Marin E."/>
            <person name="Kohn T."/>
            <person name="Peeters S.H."/>
            <person name="Heuer A."/>
            <person name="Rast P."/>
            <person name="Oberbeckmann S."/>
            <person name="Bunk B."/>
            <person name="Jeske O."/>
            <person name="Meyerdierks A."/>
            <person name="Storesund J.E."/>
            <person name="Kallscheuer N."/>
            <person name="Luecker S."/>
            <person name="Lage O.M."/>
            <person name="Pohl T."/>
            <person name="Merkel B.J."/>
            <person name="Hornburger P."/>
            <person name="Mueller R.-W."/>
            <person name="Bruemmer F."/>
            <person name="Labrenz M."/>
            <person name="Spormann A.M."/>
            <person name="Op Den Camp H."/>
            <person name="Overmann J."/>
            <person name="Amann R."/>
            <person name="Jetten M.S.M."/>
            <person name="Mascher T."/>
            <person name="Medema M.H."/>
            <person name="Devos D.P."/>
            <person name="Kaster A.-K."/>
            <person name="Ovreas L."/>
            <person name="Rohde M."/>
            <person name="Galperin M.Y."/>
            <person name="Jogler C."/>
        </authorList>
    </citation>
    <scope>NUCLEOTIDE SEQUENCE [LARGE SCALE GENOMIC DNA]</scope>
    <source>
        <strain evidence="9 10">CA85</strain>
    </source>
</reference>
<dbReference type="EMBL" id="SJPK01000002">
    <property type="protein sequence ID" value="TWT73919.1"/>
    <property type="molecule type" value="Genomic_DNA"/>
</dbReference>
<dbReference type="GO" id="GO:0008097">
    <property type="term" value="F:5S rRNA binding"/>
    <property type="evidence" value="ECO:0007669"/>
    <property type="project" value="TreeGrafter"/>
</dbReference>
<dbReference type="NCBIfam" id="TIGR00060">
    <property type="entry name" value="L18_bact"/>
    <property type="match status" value="1"/>
</dbReference>
<dbReference type="SUPFAM" id="SSF53137">
    <property type="entry name" value="Translational machinery components"/>
    <property type="match status" value="1"/>
</dbReference>
<proteinExistence type="inferred from homology"/>
<evidence type="ECO:0000313" key="9">
    <source>
        <dbReference type="EMBL" id="TWT73919.1"/>
    </source>
</evidence>
<dbReference type="Proteomes" id="UP000318053">
    <property type="component" value="Unassembled WGS sequence"/>
</dbReference>
<dbReference type="GO" id="GO:0006412">
    <property type="term" value="P:translation"/>
    <property type="evidence" value="ECO:0007669"/>
    <property type="project" value="UniProtKB-UniRule"/>
</dbReference>
<organism evidence="9 10">
    <name type="scientific">Allorhodopirellula solitaria</name>
    <dbReference type="NCBI Taxonomy" id="2527987"/>
    <lineage>
        <taxon>Bacteria</taxon>
        <taxon>Pseudomonadati</taxon>
        <taxon>Planctomycetota</taxon>
        <taxon>Planctomycetia</taxon>
        <taxon>Pirellulales</taxon>
        <taxon>Pirellulaceae</taxon>
        <taxon>Allorhodopirellula</taxon>
    </lineage>
</organism>
<dbReference type="Pfam" id="PF00861">
    <property type="entry name" value="Ribosomal_L18p"/>
    <property type="match status" value="1"/>
</dbReference>
<comment type="function">
    <text evidence="7">This is one of the proteins that bind and probably mediate the attachment of the 5S RNA into the large ribosomal subunit, where it forms part of the central protuberance.</text>
</comment>
<evidence type="ECO:0000256" key="4">
    <source>
        <dbReference type="ARBA" id="ARBA00022980"/>
    </source>
</evidence>
<name>A0A5C5YG36_9BACT</name>
<dbReference type="GO" id="GO:0003735">
    <property type="term" value="F:structural constituent of ribosome"/>
    <property type="evidence" value="ECO:0007669"/>
    <property type="project" value="InterPro"/>
</dbReference>
<dbReference type="InterPro" id="IPR004389">
    <property type="entry name" value="Ribosomal_uL18_bac-type"/>
</dbReference>
<dbReference type="OrthoDB" id="9810939at2"/>
<dbReference type="AlphaFoldDB" id="A0A5C5YG36"/>
<gene>
    <name evidence="7 9" type="primary">rplR</name>
    <name evidence="9" type="ORF">CA85_08010</name>
</gene>
<comment type="subunit">
    <text evidence="7">Part of the 50S ribosomal subunit; part of the 5S rRNA/L5/L18/L25 subcomplex. Contacts the 5S and 23S rRNAs.</text>
</comment>
<keyword evidence="2 7" id="KW-0699">rRNA-binding</keyword>
<dbReference type="CDD" id="cd00432">
    <property type="entry name" value="Ribosomal_L18_L5e"/>
    <property type="match status" value="1"/>
</dbReference>
<evidence type="ECO:0000256" key="1">
    <source>
        <dbReference type="ARBA" id="ARBA00007116"/>
    </source>
</evidence>
<evidence type="ECO:0000256" key="7">
    <source>
        <dbReference type="HAMAP-Rule" id="MF_01337"/>
    </source>
</evidence>
<evidence type="ECO:0000256" key="2">
    <source>
        <dbReference type="ARBA" id="ARBA00022730"/>
    </source>
</evidence>
<comment type="caution">
    <text evidence="9">The sequence shown here is derived from an EMBL/GenBank/DDBJ whole genome shotgun (WGS) entry which is preliminary data.</text>
</comment>
<keyword evidence="4 7" id="KW-0689">Ribosomal protein</keyword>
<evidence type="ECO:0000256" key="6">
    <source>
        <dbReference type="ARBA" id="ARBA00035197"/>
    </source>
</evidence>
<feature type="compositionally biased region" description="Basic residues" evidence="8">
    <location>
        <begin position="1"/>
        <end position="21"/>
    </location>
</feature>
<dbReference type="RefSeq" id="WP_146389999.1">
    <property type="nucleotide sequence ID" value="NZ_SJPK01000002.1"/>
</dbReference>